<gene>
    <name evidence="1" type="ORF">GCM10010954_30360</name>
</gene>
<keyword evidence="2" id="KW-1185">Reference proteome</keyword>
<dbReference type="Proteomes" id="UP000660110">
    <property type="component" value="Unassembled WGS sequence"/>
</dbReference>
<evidence type="ECO:0000313" key="2">
    <source>
        <dbReference type="Proteomes" id="UP000660110"/>
    </source>
</evidence>
<comment type="caution">
    <text evidence="1">The sequence shown here is derived from an EMBL/GenBank/DDBJ whole genome shotgun (WGS) entry which is preliminary data.</text>
</comment>
<dbReference type="RefSeq" id="WP_188378369.1">
    <property type="nucleotide sequence ID" value="NZ_BMEL01000004.1"/>
</dbReference>
<protein>
    <submittedName>
        <fullName evidence="1">Uncharacterized protein</fullName>
    </submittedName>
</protein>
<proteinExistence type="predicted"/>
<evidence type="ECO:0000313" key="1">
    <source>
        <dbReference type="EMBL" id="GGF29144.1"/>
    </source>
</evidence>
<accession>A0A917B974</accession>
<organism evidence="1 2">
    <name type="scientific">Halobacillus andaensis</name>
    <dbReference type="NCBI Taxonomy" id="1176239"/>
    <lineage>
        <taxon>Bacteria</taxon>
        <taxon>Bacillati</taxon>
        <taxon>Bacillota</taxon>
        <taxon>Bacilli</taxon>
        <taxon>Bacillales</taxon>
        <taxon>Bacillaceae</taxon>
        <taxon>Halobacillus</taxon>
    </lineage>
</organism>
<reference evidence="1" key="2">
    <citation type="submission" date="2020-09" db="EMBL/GenBank/DDBJ databases">
        <authorList>
            <person name="Sun Q."/>
            <person name="Zhou Y."/>
        </authorList>
    </citation>
    <scope>NUCLEOTIDE SEQUENCE</scope>
    <source>
        <strain evidence="1">CGMCC 1.12153</strain>
    </source>
</reference>
<dbReference type="EMBL" id="BMEL01000004">
    <property type="protein sequence ID" value="GGF29144.1"/>
    <property type="molecule type" value="Genomic_DNA"/>
</dbReference>
<name>A0A917B974_HALAA</name>
<reference evidence="1" key="1">
    <citation type="journal article" date="2014" name="Int. J. Syst. Evol. Microbiol.">
        <title>Complete genome sequence of Corynebacterium casei LMG S-19264T (=DSM 44701T), isolated from a smear-ripened cheese.</title>
        <authorList>
            <consortium name="US DOE Joint Genome Institute (JGI-PGF)"/>
            <person name="Walter F."/>
            <person name="Albersmeier A."/>
            <person name="Kalinowski J."/>
            <person name="Ruckert C."/>
        </authorList>
    </citation>
    <scope>NUCLEOTIDE SEQUENCE</scope>
    <source>
        <strain evidence="1">CGMCC 1.12153</strain>
    </source>
</reference>
<sequence>MKNIKLNKAFNMEDNSEITFSKGLLLIDDKGTPENWTVSLSKVKEPEVFKGNDHKQIKLNLLDIKGQTYIGTAATDLITSDGSVLMKSKGALDKGKTVES</sequence>
<dbReference type="AlphaFoldDB" id="A0A917B974"/>